<keyword evidence="2 7" id="KW-0575">Peroxidase</keyword>
<dbReference type="InterPro" id="IPR049509">
    <property type="entry name" value="DyP_N"/>
</dbReference>
<dbReference type="GO" id="GO:0046872">
    <property type="term" value="F:metal ion binding"/>
    <property type="evidence" value="ECO:0007669"/>
    <property type="project" value="UniProtKB-KW"/>
</dbReference>
<dbReference type="InterPro" id="IPR011008">
    <property type="entry name" value="Dimeric_a/b-barrel"/>
</dbReference>
<keyword evidence="5" id="KW-0408">Iron</keyword>
<keyword evidence="3" id="KW-0479">Metal-binding</keyword>
<dbReference type="AlphaFoldDB" id="A0A085W984"/>
<keyword evidence="4" id="KW-0560">Oxidoreductase</keyword>
<evidence type="ECO:0000259" key="6">
    <source>
        <dbReference type="Pfam" id="PF21105"/>
    </source>
</evidence>
<gene>
    <name evidence="7" type="ORF">DB31_2041</name>
</gene>
<comment type="caution">
    <text evidence="7">The sequence shown here is derived from an EMBL/GenBank/DDBJ whole genome shotgun (WGS) entry which is preliminary data.</text>
</comment>
<protein>
    <submittedName>
        <fullName evidence="7">Peroxidase</fullName>
    </submittedName>
</protein>
<dbReference type="GO" id="GO:0020037">
    <property type="term" value="F:heme binding"/>
    <property type="evidence" value="ECO:0007669"/>
    <property type="project" value="InterPro"/>
</dbReference>
<dbReference type="InterPro" id="IPR006314">
    <property type="entry name" value="Dyp_peroxidase"/>
</dbReference>
<dbReference type="OrthoDB" id="236246at2"/>
<dbReference type="EMBL" id="JMCB01000014">
    <property type="protein sequence ID" value="KFE64247.1"/>
    <property type="molecule type" value="Genomic_DNA"/>
</dbReference>
<accession>A0A085W984</accession>
<evidence type="ECO:0000256" key="3">
    <source>
        <dbReference type="ARBA" id="ARBA00022723"/>
    </source>
</evidence>
<dbReference type="RefSeq" id="WP_044194234.1">
    <property type="nucleotide sequence ID" value="NZ_JMCB01000014.1"/>
</dbReference>
<evidence type="ECO:0000256" key="5">
    <source>
        <dbReference type="ARBA" id="ARBA00023004"/>
    </source>
</evidence>
<evidence type="ECO:0000313" key="7">
    <source>
        <dbReference type="EMBL" id="KFE64247.1"/>
    </source>
</evidence>
<dbReference type="NCBIfam" id="TIGR01413">
    <property type="entry name" value="Dyp_perox_fam"/>
    <property type="match status" value="1"/>
</dbReference>
<feature type="domain" description="DyP dimeric alpha+beta barrel" evidence="6">
    <location>
        <begin position="66"/>
        <end position="144"/>
    </location>
</feature>
<evidence type="ECO:0000256" key="4">
    <source>
        <dbReference type="ARBA" id="ARBA00023002"/>
    </source>
</evidence>
<evidence type="ECO:0000313" key="8">
    <source>
        <dbReference type="Proteomes" id="UP000028725"/>
    </source>
</evidence>
<dbReference type="Pfam" id="PF21105">
    <property type="entry name" value="DyP_N"/>
    <property type="match status" value="1"/>
</dbReference>
<comment type="cofactor">
    <cofactor evidence="1">
        <name>heme b</name>
        <dbReference type="ChEBI" id="CHEBI:60344"/>
    </cofactor>
</comment>
<evidence type="ECO:0000256" key="1">
    <source>
        <dbReference type="ARBA" id="ARBA00001970"/>
    </source>
</evidence>
<sequence>MSEAADTPLELDDIQSGTLRPRPSPYAATYLLLRIDDRQAGRELMRRLSTVVASAGHPRSPAGDTWVSVALTFHGLRALGVPQASLDSFAWEFRQGMVARAQALGDTGESSPEHWEKPLGTPDAHVVLVALAPDSQHLATALGRARSALEALGGVEVIWRQDCHALPTQQEPFGFRDGISHPAIEGSGIPGSNPREKPLKAGEFVLGYRDEMGGFPPMPQPEVLGRNGTYIVFRKLHQRVAAFRQYLRAHSSSPEELELLAAKLMGRWRSGAPLALCPFHDDPELGADPRRNNDFLYRQGDSTGYVTPPGSHIRRANPRDADVAGVVRLHRMIRRGTAYGPQLPEGVTEDDGADRGLMFAFIGTHLGRQFEFVQSEWINSGDFLGLGTTKDPIAGASDGANSFSIPRRPIPRRLQGLPRFVVTRGGEYGFMPGLRALRWLADLQT</sequence>
<dbReference type="GO" id="GO:0004601">
    <property type="term" value="F:peroxidase activity"/>
    <property type="evidence" value="ECO:0007669"/>
    <property type="project" value="UniProtKB-KW"/>
</dbReference>
<reference evidence="7 8" key="1">
    <citation type="submission" date="2014-04" db="EMBL/GenBank/DDBJ databases">
        <title>Genome assembly of Hyalangium minutum DSM 14724.</title>
        <authorList>
            <person name="Sharma G."/>
            <person name="Subramanian S."/>
        </authorList>
    </citation>
    <scope>NUCLEOTIDE SEQUENCE [LARGE SCALE GENOMIC DNA]</scope>
    <source>
        <strain evidence="7 8">DSM 14724</strain>
    </source>
</reference>
<dbReference type="Proteomes" id="UP000028725">
    <property type="component" value="Unassembled WGS sequence"/>
</dbReference>
<dbReference type="PATRIC" id="fig|394096.3.peg.6377"/>
<proteinExistence type="predicted"/>
<dbReference type="SUPFAM" id="SSF54909">
    <property type="entry name" value="Dimeric alpha+beta barrel"/>
    <property type="match status" value="1"/>
</dbReference>
<evidence type="ECO:0000256" key="2">
    <source>
        <dbReference type="ARBA" id="ARBA00022559"/>
    </source>
</evidence>
<dbReference type="GO" id="GO:0005829">
    <property type="term" value="C:cytosol"/>
    <property type="evidence" value="ECO:0007669"/>
    <property type="project" value="TreeGrafter"/>
</dbReference>
<dbReference type="PANTHER" id="PTHR30521">
    <property type="entry name" value="DEFERROCHELATASE/PEROXIDASE"/>
    <property type="match status" value="1"/>
</dbReference>
<dbReference type="PROSITE" id="PS51404">
    <property type="entry name" value="DYP_PEROXIDASE"/>
    <property type="match status" value="1"/>
</dbReference>
<dbReference type="STRING" id="394096.DB31_2041"/>
<keyword evidence="8" id="KW-1185">Reference proteome</keyword>
<name>A0A085W984_9BACT</name>
<dbReference type="PANTHER" id="PTHR30521:SF5">
    <property type="entry name" value="BLR4509 PROTEIN"/>
    <property type="match status" value="1"/>
</dbReference>
<organism evidence="7 8">
    <name type="scientific">Hyalangium minutum</name>
    <dbReference type="NCBI Taxonomy" id="394096"/>
    <lineage>
        <taxon>Bacteria</taxon>
        <taxon>Pseudomonadati</taxon>
        <taxon>Myxococcota</taxon>
        <taxon>Myxococcia</taxon>
        <taxon>Myxococcales</taxon>
        <taxon>Cystobacterineae</taxon>
        <taxon>Archangiaceae</taxon>
        <taxon>Hyalangium</taxon>
    </lineage>
</organism>